<name>A0A1M6ERK3_9BACT</name>
<keyword evidence="2" id="KW-1185">Reference proteome</keyword>
<evidence type="ECO:0000313" key="1">
    <source>
        <dbReference type="EMBL" id="SHI88121.1"/>
    </source>
</evidence>
<sequence>MVLITYTQPKQILTRMAYLANFALKPEPPDLGMLQFSNSTMSFLLIKPD</sequence>
<organism evidence="1 2">
    <name type="scientific">Tangfeifania diversioriginum</name>
    <dbReference type="NCBI Taxonomy" id="1168035"/>
    <lineage>
        <taxon>Bacteria</taxon>
        <taxon>Pseudomonadati</taxon>
        <taxon>Bacteroidota</taxon>
        <taxon>Bacteroidia</taxon>
        <taxon>Marinilabiliales</taxon>
        <taxon>Prolixibacteraceae</taxon>
        <taxon>Tangfeifania</taxon>
    </lineage>
</organism>
<reference evidence="1 2" key="1">
    <citation type="submission" date="2016-11" db="EMBL/GenBank/DDBJ databases">
        <authorList>
            <person name="Jaros S."/>
            <person name="Januszkiewicz K."/>
            <person name="Wedrychowicz H."/>
        </authorList>
    </citation>
    <scope>NUCLEOTIDE SEQUENCE [LARGE SCALE GENOMIC DNA]</scope>
    <source>
        <strain evidence="1 2">DSM 27063</strain>
    </source>
</reference>
<gene>
    <name evidence="1" type="ORF">SAMN05444280_10795</name>
</gene>
<dbReference type="Proteomes" id="UP000184050">
    <property type="component" value="Unassembled WGS sequence"/>
</dbReference>
<dbReference type="STRING" id="1168035.SAMN05444280_10795"/>
<dbReference type="EMBL" id="FQZE01000007">
    <property type="protein sequence ID" value="SHI88121.1"/>
    <property type="molecule type" value="Genomic_DNA"/>
</dbReference>
<protein>
    <submittedName>
        <fullName evidence="1">Uncharacterized protein</fullName>
    </submittedName>
</protein>
<dbReference type="AlphaFoldDB" id="A0A1M6ERK3"/>
<evidence type="ECO:0000313" key="2">
    <source>
        <dbReference type="Proteomes" id="UP000184050"/>
    </source>
</evidence>
<accession>A0A1M6ERK3</accession>
<proteinExistence type="predicted"/>